<proteinExistence type="predicted"/>
<evidence type="ECO:0000313" key="2">
    <source>
        <dbReference type="Proteomes" id="UP001522905"/>
    </source>
</evidence>
<keyword evidence="2" id="KW-1185">Reference proteome</keyword>
<dbReference type="RefSeq" id="WP_248601762.1">
    <property type="nucleotide sequence ID" value="NZ_CAXMLZ010000002.1"/>
</dbReference>
<dbReference type="Proteomes" id="UP001522905">
    <property type="component" value="Unassembled WGS sequence"/>
</dbReference>
<gene>
    <name evidence="1" type="ORF">LNP07_05020</name>
</gene>
<dbReference type="EMBL" id="JAJIAO010000004">
    <property type="protein sequence ID" value="MCK8624875.1"/>
    <property type="molecule type" value="Genomic_DNA"/>
</dbReference>
<accession>A0ABT0I2B9</accession>
<evidence type="ECO:0000313" key="1">
    <source>
        <dbReference type="EMBL" id="MCK8624875.1"/>
    </source>
</evidence>
<reference evidence="1 2" key="1">
    <citation type="submission" date="2021-11" db="EMBL/GenBank/DDBJ databases">
        <title>Comparative genomics of bee honey and flower isolates.</title>
        <authorList>
            <person name="Bechtner J.D."/>
            <person name="Gallus M.K."/>
            <person name="Ehrmann M."/>
        </authorList>
    </citation>
    <scope>NUCLEOTIDE SEQUENCE [LARGE SCALE GENOMIC DNA]</scope>
    <source>
        <strain evidence="1 2">M161</strain>
    </source>
</reference>
<name>A0ABT0I2B9_9LACO</name>
<organism evidence="1 2">
    <name type="scientific">Apilactobacillus xinyiensis</name>
    <dbReference type="NCBI Taxonomy" id="2841032"/>
    <lineage>
        <taxon>Bacteria</taxon>
        <taxon>Bacillati</taxon>
        <taxon>Bacillota</taxon>
        <taxon>Bacilli</taxon>
        <taxon>Lactobacillales</taxon>
        <taxon>Lactobacillaceae</taxon>
        <taxon>Apilactobacillus</taxon>
    </lineage>
</organism>
<comment type="caution">
    <text evidence="1">The sequence shown here is derived from an EMBL/GenBank/DDBJ whole genome shotgun (WGS) entry which is preliminary data.</text>
</comment>
<sequence>MNSIKFNQYEIFYDNRITPIYDKQKNVIFFCSKDFKCLNMIMKINQQKHLEYKLCEEITLYSLSKYQKRIELT</sequence>
<protein>
    <submittedName>
        <fullName evidence="1">Uncharacterized protein</fullName>
    </submittedName>
</protein>